<dbReference type="InterPro" id="IPR002397">
    <property type="entry name" value="Cyt_P450_B"/>
</dbReference>
<proteinExistence type="inferred from homology"/>
<accession>A0A6J6DDS1</accession>
<dbReference type="SUPFAM" id="SSF48264">
    <property type="entry name" value="Cytochrome P450"/>
    <property type="match status" value="1"/>
</dbReference>
<evidence type="ECO:0000256" key="1">
    <source>
        <dbReference type="ARBA" id="ARBA00010617"/>
    </source>
</evidence>
<dbReference type="AlphaFoldDB" id="A0A6J6DDS1"/>
<dbReference type="GO" id="GO:0005506">
    <property type="term" value="F:iron ion binding"/>
    <property type="evidence" value="ECO:0007669"/>
    <property type="project" value="InterPro"/>
</dbReference>
<dbReference type="InterPro" id="IPR001128">
    <property type="entry name" value="Cyt_P450"/>
</dbReference>
<reference evidence="2" key="1">
    <citation type="submission" date="2020-05" db="EMBL/GenBank/DDBJ databases">
        <authorList>
            <person name="Chiriac C."/>
            <person name="Salcher M."/>
            <person name="Ghai R."/>
            <person name="Kavagutti S V."/>
        </authorList>
    </citation>
    <scope>NUCLEOTIDE SEQUENCE</scope>
</reference>
<dbReference type="GO" id="GO:0020037">
    <property type="term" value="F:heme binding"/>
    <property type="evidence" value="ECO:0007669"/>
    <property type="project" value="InterPro"/>
</dbReference>
<dbReference type="Pfam" id="PF00067">
    <property type="entry name" value="p450"/>
    <property type="match status" value="1"/>
</dbReference>
<sequence length="394" mass="41810">MAGDVTLDDLDRRHHEVLATLRERGPVQWVEAVAGWVVTGRDASITVMRDAVRFTVDDPRFSTAQVVGPSMLSLDGTSHQRHRDPFAHAFRPAEVSRRHGEAVPELAVALVRAIAPRGEAELRRELAGPLAVAVVARSLGLEQVDPGRLLGWYDTIVAGVSELAVGRPVDDSAWTAFARLGDALDAAAAHADEHGQPSVLLDARGTLSRDEVVSNAAVFLFGGIETSEGMTANLLHHVLATPGALDAVRADRALVEAAVEESLRLEPAAARVDRFATEDVEIGGVRIAAGDLVIVSLAAANRDPAVYDDPDAFRLDRPNARTHVTFAQGPHACIGAQLARMEARAALEAVLDLLPDVELAESPVTAGVVFRKPVAVHARWRPTPSPATTGATGA</sequence>
<dbReference type="Gene3D" id="1.10.630.10">
    <property type="entry name" value="Cytochrome P450"/>
    <property type="match status" value="1"/>
</dbReference>
<dbReference type="PRINTS" id="PR00359">
    <property type="entry name" value="BP450"/>
</dbReference>
<dbReference type="PANTHER" id="PTHR46696:SF1">
    <property type="entry name" value="CYTOCHROME P450 YJIB-RELATED"/>
    <property type="match status" value="1"/>
</dbReference>
<dbReference type="PANTHER" id="PTHR46696">
    <property type="entry name" value="P450, PUTATIVE (EUROFUNG)-RELATED"/>
    <property type="match status" value="1"/>
</dbReference>
<gene>
    <name evidence="2" type="ORF">UFOPK1493_01818</name>
</gene>
<name>A0A6J6DDS1_9ZZZZ</name>
<dbReference type="EMBL" id="CAEZSR010000061">
    <property type="protein sequence ID" value="CAB4561526.1"/>
    <property type="molecule type" value="Genomic_DNA"/>
</dbReference>
<dbReference type="GO" id="GO:0016705">
    <property type="term" value="F:oxidoreductase activity, acting on paired donors, with incorporation or reduction of molecular oxygen"/>
    <property type="evidence" value="ECO:0007669"/>
    <property type="project" value="InterPro"/>
</dbReference>
<evidence type="ECO:0000313" key="2">
    <source>
        <dbReference type="EMBL" id="CAB4561526.1"/>
    </source>
</evidence>
<dbReference type="GO" id="GO:0004497">
    <property type="term" value="F:monooxygenase activity"/>
    <property type="evidence" value="ECO:0007669"/>
    <property type="project" value="InterPro"/>
</dbReference>
<protein>
    <submittedName>
        <fullName evidence="2">Unannotated protein</fullName>
    </submittedName>
</protein>
<dbReference type="InterPro" id="IPR036396">
    <property type="entry name" value="Cyt_P450_sf"/>
</dbReference>
<organism evidence="2">
    <name type="scientific">freshwater metagenome</name>
    <dbReference type="NCBI Taxonomy" id="449393"/>
    <lineage>
        <taxon>unclassified sequences</taxon>
        <taxon>metagenomes</taxon>
        <taxon>ecological metagenomes</taxon>
    </lineage>
</organism>
<comment type="similarity">
    <text evidence="1">Belongs to the cytochrome P450 family.</text>
</comment>